<reference evidence="2" key="1">
    <citation type="submission" date="2016-04" db="EMBL/GenBank/DDBJ databases">
        <authorList>
            <person name="Nguyen H.D."/>
            <person name="Samba Siva P."/>
            <person name="Cullis J."/>
            <person name="Levesque C.A."/>
            <person name="Hambleton S."/>
        </authorList>
    </citation>
    <scope>NUCLEOTIDE SEQUENCE</scope>
    <source>
        <strain evidence="2">DAOMC 236416</strain>
    </source>
</reference>
<evidence type="ECO:0000313" key="3">
    <source>
        <dbReference type="Proteomes" id="UP000077521"/>
    </source>
</evidence>
<keyword evidence="3" id="KW-1185">Reference proteome</keyword>
<feature type="region of interest" description="Disordered" evidence="1">
    <location>
        <begin position="76"/>
        <end position="129"/>
    </location>
</feature>
<dbReference type="EMBL" id="LWDF02000677">
    <property type="protein sequence ID" value="KAE8244305.1"/>
    <property type="molecule type" value="Genomic_DNA"/>
</dbReference>
<dbReference type="AlphaFoldDB" id="A0A8T8SN29"/>
<sequence length="129" mass="14287">MAWLAVSGRQRTYSHPWMNAGKRGLLQSINLNLDLVRWSRASRCPSALPVIAPGDLPNHDTISTLLGKHILPHIRHARDTNGTFPPDESSHNPDLARATESSVPPRLPPLHQRRTPTSSQPVRMTSPLS</sequence>
<protein>
    <submittedName>
        <fullName evidence="2">Uncharacterized protein</fullName>
    </submittedName>
</protein>
<evidence type="ECO:0000256" key="1">
    <source>
        <dbReference type="SAM" id="MobiDB-lite"/>
    </source>
</evidence>
<comment type="caution">
    <text evidence="2">The sequence shown here is derived from an EMBL/GenBank/DDBJ whole genome shotgun (WGS) entry which is preliminary data.</text>
</comment>
<name>A0A8T8SN29_9BASI</name>
<feature type="compositionally biased region" description="Polar residues" evidence="1">
    <location>
        <begin position="115"/>
        <end position="129"/>
    </location>
</feature>
<accession>A0A8T8SN29</accession>
<reference evidence="2" key="2">
    <citation type="journal article" date="2019" name="IMA Fungus">
        <title>Genome sequencing and comparison of five Tilletia species to identify candidate genes for the detection of regulated species infecting wheat.</title>
        <authorList>
            <person name="Nguyen H.D.T."/>
            <person name="Sultana T."/>
            <person name="Kesanakurti P."/>
            <person name="Hambleton S."/>
        </authorList>
    </citation>
    <scope>NUCLEOTIDE SEQUENCE</scope>
    <source>
        <strain evidence="2">DAOMC 236416</strain>
    </source>
</reference>
<gene>
    <name evidence="2" type="ORF">A4X13_0g6691</name>
</gene>
<evidence type="ECO:0000313" key="2">
    <source>
        <dbReference type="EMBL" id="KAE8244305.1"/>
    </source>
</evidence>
<dbReference type="Proteomes" id="UP000077521">
    <property type="component" value="Unassembled WGS sequence"/>
</dbReference>
<organism evidence="2 3">
    <name type="scientific">Tilletia indica</name>
    <dbReference type="NCBI Taxonomy" id="43049"/>
    <lineage>
        <taxon>Eukaryota</taxon>
        <taxon>Fungi</taxon>
        <taxon>Dikarya</taxon>
        <taxon>Basidiomycota</taxon>
        <taxon>Ustilaginomycotina</taxon>
        <taxon>Exobasidiomycetes</taxon>
        <taxon>Tilletiales</taxon>
        <taxon>Tilletiaceae</taxon>
        <taxon>Tilletia</taxon>
    </lineage>
</organism>
<proteinExistence type="predicted"/>